<dbReference type="Pfam" id="PF01019">
    <property type="entry name" value="G_glu_transpept"/>
    <property type="match status" value="1"/>
</dbReference>
<dbReference type="PANTHER" id="PTHR43199:SF1">
    <property type="entry name" value="GLUTATHIONE HYDROLASE PROENZYME"/>
    <property type="match status" value="1"/>
</dbReference>
<dbReference type="InterPro" id="IPR029055">
    <property type="entry name" value="Ntn_hydrolases_N"/>
</dbReference>
<dbReference type="PANTHER" id="PTHR43199">
    <property type="entry name" value="GLUTATHIONE HYDROLASE"/>
    <property type="match status" value="1"/>
</dbReference>
<evidence type="ECO:0000313" key="4">
    <source>
        <dbReference type="Proteomes" id="UP000282957"/>
    </source>
</evidence>
<keyword evidence="4" id="KW-1185">Reference proteome</keyword>
<gene>
    <name evidence="3" type="ORF">EOD42_11620</name>
</gene>
<dbReference type="PRINTS" id="PR01210">
    <property type="entry name" value="GGTRANSPTASE"/>
</dbReference>
<dbReference type="AlphaFoldDB" id="A0A437MHA8"/>
<dbReference type="OrthoDB" id="9781342at2"/>
<name>A0A437MHA8_9PROT</name>
<keyword evidence="2" id="KW-0732">Signal</keyword>
<protein>
    <submittedName>
        <fullName evidence="3">Gamma-glutamyltranspeptidase</fullName>
    </submittedName>
</protein>
<accession>A0A437MHA8</accession>
<dbReference type="SUPFAM" id="SSF56235">
    <property type="entry name" value="N-terminal nucleophile aminohydrolases (Ntn hydrolases)"/>
    <property type="match status" value="1"/>
</dbReference>
<evidence type="ECO:0000256" key="1">
    <source>
        <dbReference type="ARBA" id="ARBA00009381"/>
    </source>
</evidence>
<comment type="similarity">
    <text evidence="1">Belongs to the gamma-glutamyltransferase family.</text>
</comment>
<dbReference type="PROSITE" id="PS51257">
    <property type="entry name" value="PROKAR_LIPOPROTEIN"/>
    <property type="match status" value="1"/>
</dbReference>
<evidence type="ECO:0000313" key="3">
    <source>
        <dbReference type="EMBL" id="RVT97033.1"/>
    </source>
</evidence>
<proteinExistence type="inferred from homology"/>
<dbReference type="Proteomes" id="UP000282957">
    <property type="component" value="Unassembled WGS sequence"/>
</dbReference>
<organism evidence="3 4">
    <name type="scientific">Rhodovarius crocodyli</name>
    <dbReference type="NCBI Taxonomy" id="1979269"/>
    <lineage>
        <taxon>Bacteria</taxon>
        <taxon>Pseudomonadati</taxon>
        <taxon>Pseudomonadota</taxon>
        <taxon>Alphaproteobacteria</taxon>
        <taxon>Acetobacterales</taxon>
        <taxon>Roseomonadaceae</taxon>
        <taxon>Rhodovarius</taxon>
    </lineage>
</organism>
<dbReference type="InterPro" id="IPR051792">
    <property type="entry name" value="GGT_bact"/>
</dbReference>
<feature type="chain" id="PRO_5019125657" evidence="2">
    <location>
        <begin position="23"/>
        <end position="476"/>
    </location>
</feature>
<reference evidence="3 4" key="1">
    <citation type="submission" date="2019-01" db="EMBL/GenBank/DDBJ databases">
        <authorList>
            <person name="Chen W.-M."/>
        </authorList>
    </citation>
    <scope>NUCLEOTIDE SEQUENCE [LARGE SCALE GENOMIC DNA]</scope>
    <source>
        <strain evidence="3 4">CCP-6</strain>
    </source>
</reference>
<evidence type="ECO:0000256" key="2">
    <source>
        <dbReference type="SAM" id="SignalP"/>
    </source>
</evidence>
<dbReference type="EMBL" id="SACL01000003">
    <property type="protein sequence ID" value="RVT97033.1"/>
    <property type="molecule type" value="Genomic_DNA"/>
</dbReference>
<comment type="caution">
    <text evidence="3">The sequence shown here is derived from an EMBL/GenBank/DDBJ whole genome shotgun (WGS) entry which is preliminary data.</text>
</comment>
<feature type="signal peptide" evidence="2">
    <location>
        <begin position="1"/>
        <end position="22"/>
    </location>
</feature>
<sequence>MQHMRAILPMLAAAALSGCSTARDFLAGPNLPPAGRQGHVPGFLGGVAAEEPNAAAAARAVLSAGGNAADAAAAAGFVLSVTLPSRAGLGGGGACLVYHPRRDAPEAIIFMPGVRQGSVTDGDRPAAVPLMARGLFALTTRMPGGRPFEEIIAPAEQMARFGTTMSRTLLADIEAVREPLFRDPQIRAVFAPQGTVVPVGERFTNTDLAGTFTTLRTLGVADMYQGALSRRIETAMAEAGGGRISHDELRNAVPALGPATVIDGRGGERIALLPLDGGLAVGAAYRALAAGQGMQAAQARALAVAAAARAGVPGDAASLLDRADLPAGNLGTLPASTALTVFDRTGGAVTCAFTMNNLFGTGRMMPGTGIIAAAAPGVGRVQPPLMSAAIAWAPNIRSLRAAISGSGQADAPMAVAAPLNALVNQRLSPRDAVPVNTTAQGRTQFGGCSNYLPGSQSTCAAVSDARGTGVALGAVD</sequence>
<dbReference type="RefSeq" id="WP_127787680.1">
    <property type="nucleotide sequence ID" value="NZ_SACL01000003.1"/>
</dbReference>